<evidence type="ECO:0008006" key="8">
    <source>
        <dbReference type="Google" id="ProtNLM"/>
    </source>
</evidence>
<comment type="caution">
    <text evidence="6">The sequence shown here is derived from an EMBL/GenBank/DDBJ whole genome shotgun (WGS) entry which is preliminary data.</text>
</comment>
<evidence type="ECO:0000256" key="2">
    <source>
        <dbReference type="ARBA" id="ARBA00023015"/>
    </source>
</evidence>
<evidence type="ECO:0000313" key="7">
    <source>
        <dbReference type="Proteomes" id="UP001324115"/>
    </source>
</evidence>
<dbReference type="Gene3D" id="2.40.330.10">
    <property type="entry name" value="DNA-binding pseudobarrel domain"/>
    <property type="match status" value="1"/>
</dbReference>
<keyword evidence="3" id="KW-0238">DNA-binding</keyword>
<evidence type="ECO:0000256" key="3">
    <source>
        <dbReference type="ARBA" id="ARBA00023125"/>
    </source>
</evidence>
<dbReference type="InterPro" id="IPR005508">
    <property type="entry name" value="At2g31720-like"/>
</dbReference>
<dbReference type="PANTHER" id="PTHR31541:SF25">
    <property type="entry name" value="GAMMA-GLIADIN B"/>
    <property type="match status" value="1"/>
</dbReference>
<keyword evidence="2" id="KW-0805">Transcription regulation</keyword>
<dbReference type="Proteomes" id="UP001324115">
    <property type="component" value="Unassembled WGS sequence"/>
</dbReference>
<dbReference type="AlphaFoldDB" id="A0AAN7E5K7"/>
<comment type="subcellular location">
    <subcellularLocation>
        <location evidence="1">Nucleus</location>
    </subcellularLocation>
</comment>
<dbReference type="EMBL" id="JAXUIC010000011">
    <property type="protein sequence ID" value="KAK4563650.1"/>
    <property type="molecule type" value="Genomic_DNA"/>
</dbReference>
<evidence type="ECO:0000256" key="1">
    <source>
        <dbReference type="ARBA" id="ARBA00004123"/>
    </source>
</evidence>
<reference evidence="6 7" key="1">
    <citation type="journal article" date="2023" name="G3 (Bethesda)">
        <title>A haplotype-resolved chromosome-scale genome for Quercus rubra L. provides insights into the genetics of adaptive traits for red oak species.</title>
        <authorList>
            <person name="Kapoor B."/>
            <person name="Jenkins J."/>
            <person name="Schmutz J."/>
            <person name="Zhebentyayeva T."/>
            <person name="Kuelheim C."/>
            <person name="Coggeshall M."/>
            <person name="Heim C."/>
            <person name="Lasky J.R."/>
            <person name="Leites L."/>
            <person name="Islam-Faridi N."/>
            <person name="Romero-Severson J."/>
            <person name="DeLeo V.L."/>
            <person name="Lucas S.M."/>
            <person name="Lazic D."/>
            <person name="Gailing O."/>
            <person name="Carlson J."/>
            <person name="Staton M."/>
        </authorList>
    </citation>
    <scope>NUCLEOTIDE SEQUENCE [LARGE SCALE GENOMIC DNA]</scope>
    <source>
        <strain evidence="6">Pseudo-F2</strain>
    </source>
</reference>
<evidence type="ECO:0000313" key="6">
    <source>
        <dbReference type="EMBL" id="KAK4563650.1"/>
    </source>
</evidence>
<dbReference type="SUPFAM" id="SSF101936">
    <property type="entry name" value="DNA-binding pseudobarrel domain"/>
    <property type="match status" value="1"/>
</dbReference>
<accession>A0AAN7E5K7</accession>
<dbReference type="GO" id="GO:0005634">
    <property type="term" value="C:nucleus"/>
    <property type="evidence" value="ECO:0007669"/>
    <property type="project" value="UniProtKB-SubCell"/>
</dbReference>
<keyword evidence="5" id="KW-0539">Nucleus</keyword>
<dbReference type="Pfam" id="PF03754">
    <property type="entry name" value="At2g31720-like"/>
    <property type="match status" value="1"/>
</dbReference>
<name>A0AAN7E5K7_QUERU</name>
<dbReference type="InterPro" id="IPR015300">
    <property type="entry name" value="DNA-bd_pseudobarrel_sf"/>
</dbReference>
<keyword evidence="7" id="KW-1185">Reference proteome</keyword>
<dbReference type="PANTHER" id="PTHR31541">
    <property type="entry name" value="B3 DOMAIN PLANT PROTEIN-RELATED"/>
    <property type="match status" value="1"/>
</dbReference>
<protein>
    <recommendedName>
        <fullName evidence="8">B3 domain-containing protein</fullName>
    </recommendedName>
</protein>
<evidence type="ECO:0000256" key="5">
    <source>
        <dbReference type="ARBA" id="ARBA00023242"/>
    </source>
</evidence>
<keyword evidence="4" id="KW-0804">Transcription</keyword>
<proteinExistence type="predicted"/>
<dbReference type="GO" id="GO:0003677">
    <property type="term" value="F:DNA binding"/>
    <property type="evidence" value="ECO:0007669"/>
    <property type="project" value="UniProtKB-KW"/>
</dbReference>
<organism evidence="6 7">
    <name type="scientific">Quercus rubra</name>
    <name type="common">Northern red oak</name>
    <name type="synonym">Quercus borealis</name>
    <dbReference type="NCBI Taxonomy" id="3512"/>
    <lineage>
        <taxon>Eukaryota</taxon>
        <taxon>Viridiplantae</taxon>
        <taxon>Streptophyta</taxon>
        <taxon>Embryophyta</taxon>
        <taxon>Tracheophyta</taxon>
        <taxon>Spermatophyta</taxon>
        <taxon>Magnoliopsida</taxon>
        <taxon>eudicotyledons</taxon>
        <taxon>Gunneridae</taxon>
        <taxon>Pentapetalae</taxon>
        <taxon>rosids</taxon>
        <taxon>fabids</taxon>
        <taxon>Fagales</taxon>
        <taxon>Fagaceae</taxon>
        <taxon>Quercus</taxon>
    </lineage>
</organism>
<evidence type="ECO:0000256" key="4">
    <source>
        <dbReference type="ARBA" id="ARBA00023163"/>
    </source>
</evidence>
<gene>
    <name evidence="6" type="ORF">RGQ29_005984</name>
</gene>
<sequence>MEEKEISVSKILLRIPFIDSQSRFRSGYKFKPIWGAYRRRSNFASNSKSQSQSRSVPHIPILNLKRKRDYGFLPDLLANAKPHVDVGSDLNENPKPHKIKRLKIIPPKKPPNSCSVTPIWFSFDALVEVASLEIEKFDKFARLIQEKALKKPIFIQEKVKSAAVQKRPRYGHDDDDQDWGLELETKKQRAMVGQAKVTGSAFSVQDWGLGLVAKKKKQCSMPIKKAIAGPHPPPILPPEFKDVINTLNGRDELLVIQKTLFKTDITKGNNRFSIPLRQIVREDFLSEQEKEELRVRQGIPARLIDPKLQIFNDVVLVRWDMPKITGNTTSTYALRTGWNNVRLSNDLKEGDLVQLWSFRIGQQTCEDASSSTATNKGQLCFALVLL</sequence>